<dbReference type="CDD" id="cd06257">
    <property type="entry name" value="DnaJ"/>
    <property type="match status" value="1"/>
</dbReference>
<dbReference type="Gene3D" id="1.10.287.110">
    <property type="entry name" value="DnaJ domain"/>
    <property type="match status" value="1"/>
</dbReference>
<feature type="compositionally biased region" description="Pro residues" evidence="5">
    <location>
        <begin position="180"/>
        <end position="194"/>
    </location>
</feature>
<dbReference type="InterPro" id="IPR018253">
    <property type="entry name" value="DnaJ_domain_CS"/>
</dbReference>
<dbReference type="SUPFAM" id="SSF46565">
    <property type="entry name" value="Chaperone J-domain"/>
    <property type="match status" value="1"/>
</dbReference>
<evidence type="ECO:0000313" key="7">
    <source>
        <dbReference type="EMBL" id="TIA60048.1"/>
    </source>
</evidence>
<reference evidence="7 8" key="1">
    <citation type="submission" date="2018-10" db="EMBL/GenBank/DDBJ databases">
        <title>Fifty Aureobasidium pullulans genomes reveal a recombining polyextremotolerant generalist.</title>
        <authorList>
            <person name="Gostincar C."/>
            <person name="Turk M."/>
            <person name="Zajc J."/>
            <person name="Gunde-Cimerman N."/>
        </authorList>
    </citation>
    <scope>NUCLEOTIDE SEQUENCE [LARGE SCALE GENOMIC DNA]</scope>
    <source>
        <strain evidence="7 8">EXF-3380</strain>
    </source>
</reference>
<feature type="repeat" description="TPR" evidence="4">
    <location>
        <begin position="198"/>
        <end position="231"/>
    </location>
</feature>
<feature type="non-terminal residue" evidence="7">
    <location>
        <position position="1"/>
    </location>
</feature>
<feature type="compositionally biased region" description="Low complexity" evidence="5">
    <location>
        <begin position="52"/>
        <end position="80"/>
    </location>
</feature>
<dbReference type="Pfam" id="PF14559">
    <property type="entry name" value="TPR_19"/>
    <property type="match status" value="1"/>
</dbReference>
<dbReference type="InterPro" id="IPR001623">
    <property type="entry name" value="DnaJ_domain"/>
</dbReference>
<feature type="domain" description="J" evidence="6">
    <location>
        <begin position="555"/>
        <end position="620"/>
    </location>
</feature>
<evidence type="ECO:0000256" key="1">
    <source>
        <dbReference type="ARBA" id="ARBA00022737"/>
    </source>
</evidence>
<evidence type="ECO:0000256" key="4">
    <source>
        <dbReference type="PROSITE-ProRule" id="PRU00339"/>
    </source>
</evidence>
<sequence>KSGVSAKVGEVGHPVDGRFQKARVEAQRIVEGVVKFKVSGTSQMVLPKVFGRTTSSPSTTTRASSSASAADHSKPTGRTSPDPRPSSPASQRPTPSRSTSRPLSRSPEKKASAKHSKKSSLSLSPKKKDKPLDPDTHPLNLPPEQRARLSRLSARMDQEKQQTNGNGTADKPVQNGDGAPAPPPHKTPSTPPPSTEDAEAFKAAGNKYFKAGDYSKAIQEYTKAVEADPKSPTYKSNRAAAYMSAGKYIQALDDCREADELDPNNAKILLRMARIYTSLGRPKEALETFDRIDPPATQKDRQPAVTMNHHVSEAEEQIRNSTSGSMAIFALDQAEKGLGSSVTRPRKWALLRGEAYLKMGNVNALGDAQNIAMSLLRNNSADPEALVLRGRALYAQGENDKALQHFRQAISCDPDFKDAVKYLRMVQKLDRTKEEGNGYFKTGKYQQAVDTYTSALEIDPQNRGTNSKILQNRALCYTKLKEWQKAIEDCERALKLDPSYTKARKTKAKALGESGNWEEAVKELKAIAESNPEEPGIAKEVRNAELELKKSKRKDYYKILGVEKDADDGQIKKAYRKLAIIHHPDKNQGDEAAADRFKDIGEAYETLSDSEKRARYDSGEDLIDPSEQFGGGGFGGGMGGMGSQIDPEVLFQMFGGQMGGGGFGGGGMGGGGRRGGGGGFPGGFHFG</sequence>
<evidence type="ECO:0000313" key="8">
    <source>
        <dbReference type="Proteomes" id="UP000304947"/>
    </source>
</evidence>
<organism evidence="7 8">
    <name type="scientific">Aureobasidium pullulans</name>
    <name type="common">Black yeast</name>
    <name type="synonym">Pullularia pullulans</name>
    <dbReference type="NCBI Taxonomy" id="5580"/>
    <lineage>
        <taxon>Eukaryota</taxon>
        <taxon>Fungi</taxon>
        <taxon>Dikarya</taxon>
        <taxon>Ascomycota</taxon>
        <taxon>Pezizomycotina</taxon>
        <taxon>Dothideomycetes</taxon>
        <taxon>Dothideomycetidae</taxon>
        <taxon>Dothideales</taxon>
        <taxon>Saccotheciaceae</taxon>
        <taxon>Aureobasidium</taxon>
    </lineage>
</organism>
<dbReference type="SMART" id="SM00028">
    <property type="entry name" value="TPR"/>
    <property type="match status" value="7"/>
</dbReference>
<keyword evidence="1" id="KW-0677">Repeat</keyword>
<dbReference type="PROSITE" id="PS00636">
    <property type="entry name" value="DNAJ_1"/>
    <property type="match status" value="1"/>
</dbReference>
<feature type="repeat" description="TPR" evidence="4">
    <location>
        <begin position="383"/>
        <end position="416"/>
    </location>
</feature>
<accession>A0A4T0DF94</accession>
<dbReference type="Gene3D" id="1.25.40.10">
    <property type="entry name" value="Tetratricopeptide repeat domain"/>
    <property type="match status" value="1"/>
</dbReference>
<feature type="repeat" description="TPR" evidence="4">
    <location>
        <begin position="232"/>
        <end position="265"/>
    </location>
</feature>
<dbReference type="Pfam" id="PF00515">
    <property type="entry name" value="TPR_1"/>
    <property type="match status" value="1"/>
</dbReference>
<dbReference type="SUPFAM" id="SSF48452">
    <property type="entry name" value="TPR-like"/>
    <property type="match status" value="2"/>
</dbReference>
<dbReference type="PANTHER" id="PTHR44200:SF1">
    <property type="entry name" value="DNAJ HOMOLOG SUBFAMILY C MEMBER 7"/>
    <property type="match status" value="1"/>
</dbReference>
<dbReference type="PROSITE" id="PS50005">
    <property type="entry name" value="TPR"/>
    <property type="match status" value="5"/>
</dbReference>
<dbReference type="Proteomes" id="UP000304947">
    <property type="component" value="Unassembled WGS sequence"/>
</dbReference>
<dbReference type="EMBL" id="QZBU01000823">
    <property type="protein sequence ID" value="TIA60048.1"/>
    <property type="molecule type" value="Genomic_DNA"/>
</dbReference>
<dbReference type="InterPro" id="IPR013105">
    <property type="entry name" value="TPR_2"/>
</dbReference>
<comment type="caution">
    <text evidence="7">The sequence shown here is derived from an EMBL/GenBank/DDBJ whole genome shotgun (WGS) entry which is preliminary data.</text>
</comment>
<feature type="region of interest" description="Disordered" evidence="5">
    <location>
        <begin position="38"/>
        <end position="198"/>
    </location>
</feature>
<feature type="repeat" description="TPR" evidence="4">
    <location>
        <begin position="429"/>
        <end position="462"/>
    </location>
</feature>
<dbReference type="AlphaFoldDB" id="A0A4T0DF94"/>
<dbReference type="InterPro" id="IPR052758">
    <property type="entry name" value="SRC_co-chaperone"/>
</dbReference>
<dbReference type="InterPro" id="IPR011990">
    <property type="entry name" value="TPR-like_helical_dom_sf"/>
</dbReference>
<protein>
    <submittedName>
        <fullName evidence="7">TPR-like protein</fullName>
    </submittedName>
</protein>
<dbReference type="SMART" id="SM00271">
    <property type="entry name" value="DnaJ"/>
    <property type="match status" value="1"/>
</dbReference>
<dbReference type="Pfam" id="PF13181">
    <property type="entry name" value="TPR_8"/>
    <property type="match status" value="1"/>
</dbReference>
<feature type="compositionally biased region" description="Low complexity" evidence="5">
    <location>
        <begin position="87"/>
        <end position="105"/>
    </location>
</feature>
<gene>
    <name evidence="7" type="ORF">D6C83_03309</name>
</gene>
<dbReference type="Pfam" id="PF00226">
    <property type="entry name" value="DnaJ"/>
    <property type="match status" value="1"/>
</dbReference>
<dbReference type="FunFam" id="1.25.40.10:FF:000097">
    <property type="entry name" value="DnaJ homolog subfamily C member 7 homolog"/>
    <property type="match status" value="1"/>
</dbReference>
<feature type="repeat" description="TPR" evidence="4">
    <location>
        <begin position="467"/>
        <end position="500"/>
    </location>
</feature>
<dbReference type="PROSITE" id="PS50293">
    <property type="entry name" value="TPR_REGION"/>
    <property type="match status" value="1"/>
</dbReference>
<evidence type="ECO:0000256" key="3">
    <source>
        <dbReference type="ARBA" id="ARBA00023186"/>
    </source>
</evidence>
<name>A0A4T0DF94_AURPU</name>
<dbReference type="InterPro" id="IPR036869">
    <property type="entry name" value="J_dom_sf"/>
</dbReference>
<dbReference type="InterPro" id="IPR019734">
    <property type="entry name" value="TPR_rpt"/>
</dbReference>
<evidence type="ECO:0000259" key="6">
    <source>
        <dbReference type="PROSITE" id="PS50076"/>
    </source>
</evidence>
<keyword evidence="2 4" id="KW-0802">TPR repeat</keyword>
<keyword evidence="3" id="KW-0143">Chaperone</keyword>
<dbReference type="FunFam" id="1.10.287.110:FF:000055">
    <property type="entry name" value="DnaJ subfamily C member 7"/>
    <property type="match status" value="1"/>
</dbReference>
<evidence type="ECO:0000256" key="5">
    <source>
        <dbReference type="SAM" id="MobiDB-lite"/>
    </source>
</evidence>
<dbReference type="PANTHER" id="PTHR44200">
    <property type="entry name" value="DNAJ HOMOLOG SUBFAMILY C MEMBER 7"/>
    <property type="match status" value="1"/>
</dbReference>
<proteinExistence type="predicted"/>
<dbReference type="PROSITE" id="PS50076">
    <property type="entry name" value="DNAJ_2"/>
    <property type="match status" value="1"/>
</dbReference>
<dbReference type="Pfam" id="PF07719">
    <property type="entry name" value="TPR_2"/>
    <property type="match status" value="2"/>
</dbReference>
<dbReference type="PRINTS" id="PR00625">
    <property type="entry name" value="JDOMAIN"/>
</dbReference>
<evidence type="ECO:0000256" key="2">
    <source>
        <dbReference type="ARBA" id="ARBA00022803"/>
    </source>
</evidence>